<comment type="similarity">
    <text evidence="11">Belongs to the TonB-dependent receptor family.</text>
</comment>
<protein>
    <submittedName>
        <fullName evidence="15">TonB-dependent receptor</fullName>
    </submittedName>
</protein>
<keyword evidence="16" id="KW-1185">Reference proteome</keyword>
<organism evidence="15 16">
    <name type="scientific">Halioglobus japonicus</name>
    <dbReference type="NCBI Taxonomy" id="930805"/>
    <lineage>
        <taxon>Bacteria</taxon>
        <taxon>Pseudomonadati</taxon>
        <taxon>Pseudomonadota</taxon>
        <taxon>Gammaproteobacteria</taxon>
        <taxon>Cellvibrionales</taxon>
        <taxon>Halieaceae</taxon>
        <taxon>Halioglobus</taxon>
    </lineage>
</organism>
<dbReference type="InterPro" id="IPR012910">
    <property type="entry name" value="Plug_dom"/>
</dbReference>
<evidence type="ECO:0000256" key="12">
    <source>
        <dbReference type="SAM" id="SignalP"/>
    </source>
</evidence>
<proteinExistence type="inferred from homology"/>
<dbReference type="PANTHER" id="PTHR32552:SF81">
    <property type="entry name" value="TONB-DEPENDENT OUTER MEMBRANE RECEPTOR"/>
    <property type="match status" value="1"/>
</dbReference>
<dbReference type="SUPFAM" id="SSF56935">
    <property type="entry name" value="Porins"/>
    <property type="match status" value="1"/>
</dbReference>
<evidence type="ECO:0000256" key="11">
    <source>
        <dbReference type="RuleBase" id="RU003357"/>
    </source>
</evidence>
<evidence type="ECO:0000259" key="14">
    <source>
        <dbReference type="Pfam" id="PF07715"/>
    </source>
</evidence>
<keyword evidence="8 11" id="KW-0798">TonB box</keyword>
<feature type="signal peptide" evidence="12">
    <location>
        <begin position="1"/>
        <end position="30"/>
    </location>
</feature>
<keyword evidence="15" id="KW-0675">Receptor</keyword>
<feature type="domain" description="TonB-dependent receptor-like beta-barrel" evidence="13">
    <location>
        <begin position="362"/>
        <end position="802"/>
    </location>
</feature>
<feature type="chain" id="PRO_5042898906" evidence="12">
    <location>
        <begin position="31"/>
        <end position="853"/>
    </location>
</feature>
<evidence type="ECO:0000256" key="9">
    <source>
        <dbReference type="ARBA" id="ARBA00023136"/>
    </source>
</evidence>
<keyword evidence="6" id="KW-0408">Iron</keyword>
<keyword evidence="10" id="KW-0998">Cell outer membrane</keyword>
<keyword evidence="5" id="KW-0812">Transmembrane</keyword>
<evidence type="ECO:0000256" key="1">
    <source>
        <dbReference type="ARBA" id="ARBA00004571"/>
    </source>
</evidence>
<dbReference type="EMBL" id="PKUR01000001">
    <property type="protein sequence ID" value="PLW87341.1"/>
    <property type="molecule type" value="Genomic_DNA"/>
</dbReference>
<accession>A0AAP8MGA1</accession>
<dbReference type="InterPro" id="IPR039426">
    <property type="entry name" value="TonB-dep_rcpt-like"/>
</dbReference>
<dbReference type="InterPro" id="IPR036942">
    <property type="entry name" value="Beta-barrel_TonB_sf"/>
</dbReference>
<keyword evidence="2" id="KW-0813">Transport</keyword>
<evidence type="ECO:0000313" key="16">
    <source>
        <dbReference type="Proteomes" id="UP000235162"/>
    </source>
</evidence>
<dbReference type="GO" id="GO:0006826">
    <property type="term" value="P:iron ion transport"/>
    <property type="evidence" value="ECO:0007669"/>
    <property type="project" value="UniProtKB-KW"/>
</dbReference>
<evidence type="ECO:0000256" key="4">
    <source>
        <dbReference type="ARBA" id="ARBA00022496"/>
    </source>
</evidence>
<comment type="caution">
    <text evidence="15">The sequence shown here is derived from an EMBL/GenBank/DDBJ whole genome shotgun (WGS) entry which is preliminary data.</text>
</comment>
<dbReference type="GO" id="GO:0009279">
    <property type="term" value="C:cell outer membrane"/>
    <property type="evidence" value="ECO:0007669"/>
    <property type="project" value="UniProtKB-SubCell"/>
</dbReference>
<dbReference type="Gene3D" id="2.40.170.20">
    <property type="entry name" value="TonB-dependent receptor, beta-barrel domain"/>
    <property type="match status" value="2"/>
</dbReference>
<keyword evidence="7" id="KW-0406">Ion transport</keyword>
<gene>
    <name evidence="15" type="ORF">C0029_01735</name>
</gene>
<dbReference type="PANTHER" id="PTHR32552">
    <property type="entry name" value="FERRICHROME IRON RECEPTOR-RELATED"/>
    <property type="match status" value="1"/>
</dbReference>
<dbReference type="Pfam" id="PF07715">
    <property type="entry name" value="Plug"/>
    <property type="match status" value="1"/>
</dbReference>
<evidence type="ECO:0000256" key="10">
    <source>
        <dbReference type="ARBA" id="ARBA00023237"/>
    </source>
</evidence>
<evidence type="ECO:0000256" key="8">
    <source>
        <dbReference type="ARBA" id="ARBA00023077"/>
    </source>
</evidence>
<dbReference type="Proteomes" id="UP000235162">
    <property type="component" value="Unassembled WGS sequence"/>
</dbReference>
<keyword evidence="3" id="KW-1134">Transmembrane beta strand</keyword>
<dbReference type="Pfam" id="PF00593">
    <property type="entry name" value="TonB_dep_Rec_b-barrel"/>
    <property type="match status" value="1"/>
</dbReference>
<feature type="domain" description="TonB-dependent receptor plug" evidence="14">
    <location>
        <begin position="54"/>
        <end position="161"/>
    </location>
</feature>
<evidence type="ECO:0000256" key="6">
    <source>
        <dbReference type="ARBA" id="ARBA00023004"/>
    </source>
</evidence>
<evidence type="ECO:0000256" key="7">
    <source>
        <dbReference type="ARBA" id="ARBA00023065"/>
    </source>
</evidence>
<reference evidence="15 16" key="1">
    <citation type="submission" date="2018-01" db="EMBL/GenBank/DDBJ databases">
        <title>The draft genome sequence of Halioglobus japonicus S1-36.</title>
        <authorList>
            <person name="Du Z.-J."/>
            <person name="Shi M.-J."/>
        </authorList>
    </citation>
    <scope>NUCLEOTIDE SEQUENCE [LARGE SCALE GENOMIC DNA]</scope>
    <source>
        <strain evidence="15 16">S1-36</strain>
    </source>
</reference>
<name>A0AAP8MGA1_9GAMM</name>
<evidence type="ECO:0000256" key="2">
    <source>
        <dbReference type="ARBA" id="ARBA00022448"/>
    </source>
</evidence>
<dbReference type="AlphaFoldDB" id="A0AAP8MGA1"/>
<keyword evidence="9 11" id="KW-0472">Membrane</keyword>
<evidence type="ECO:0000259" key="13">
    <source>
        <dbReference type="Pfam" id="PF00593"/>
    </source>
</evidence>
<sequence length="853" mass="93957">MVMKNLPGLNRAPLASALAAILGTSPLAYAQNEDPEARLLEEILVTARKRSESVMDIPGSVQALSEDDLRELGTRSVNDISRFVPSINTVDFGAGITDIVFRGATSDPGYVVQSTSSVYFDEVSVTTQGQQPYIRMVDVARVEALAGPQGTLYGADAQAGTLRIITNRPDTQAWEVVFDGSFRDGSDAESSWDGSLVVNLPIVDDTLALRVVAYGAEDGGFVDNVFGSTITNDRKTDNAYGRSPADWGTLNNADVVEDDINDFEVAGWRAALLWNINENWQATVSYLHQETNAGSYSVFDENVGDLEVNRYNEEFYDVEFDISSLVIEGDLGFAQLVSATSYYDSEGSFTQDVTNYQKSYSAYYCINYGGDSSYYNGDYYYLPPEGGVLFQAGAYCNAPTVEGDFLSAFDEDPTSDRFAQELRLFSSGETIDWLVGAFYEESNYSYEEFFGYPTANADGRGDAQDLYQQTISLDWFEWASGESYPNATAPFYANSSSDFEQVAVFGEVTWHVGERWDLTAGARWFDRENETTYIQRQPETAPDADAAVLKGDDSEIAPKFSVAYNLSDDSMVYALYSEGYRPGGTNRQRGEPATPQKFDPDKMINYEAGYRSTMANGAVRLAATLFYMDWEDFQFELTDPASRPCPDGGSIAGVCGQPFQVAVSNAGDASILGFNAEFDWAVTDNLELGFNAQWLEAETDTDIDSDGDGATDIPSASQLPNTPDWTGAAWASYSFPVPIADANGYARLQWSYSGERLSNLEPSPLTDDNPYPQFTMPSYDIGDLTVGLQGRTWDVSLFVYNLTDERAIYGHARQGGWSQVNVNEGRDHVDPVYVNRPREYGIRFVKRWGGPGG</sequence>
<keyword evidence="4" id="KW-0410">Iron transport</keyword>
<evidence type="ECO:0000256" key="5">
    <source>
        <dbReference type="ARBA" id="ARBA00022692"/>
    </source>
</evidence>
<evidence type="ECO:0000256" key="3">
    <source>
        <dbReference type="ARBA" id="ARBA00022452"/>
    </source>
</evidence>
<dbReference type="InterPro" id="IPR000531">
    <property type="entry name" value="Beta-barrel_TonB"/>
</dbReference>
<comment type="subcellular location">
    <subcellularLocation>
        <location evidence="1">Cell outer membrane</location>
        <topology evidence="1">Multi-pass membrane protein</topology>
    </subcellularLocation>
</comment>
<keyword evidence="12" id="KW-0732">Signal</keyword>
<evidence type="ECO:0000313" key="15">
    <source>
        <dbReference type="EMBL" id="PLW87341.1"/>
    </source>
</evidence>